<keyword evidence="4" id="KW-0274">FAD</keyword>
<evidence type="ECO:0000256" key="3">
    <source>
        <dbReference type="ARBA" id="ARBA00022630"/>
    </source>
</evidence>
<dbReference type="GO" id="GO:0071949">
    <property type="term" value="F:FAD binding"/>
    <property type="evidence" value="ECO:0007669"/>
    <property type="project" value="InterPro"/>
</dbReference>
<dbReference type="Gene3D" id="3.40.462.20">
    <property type="match status" value="1"/>
</dbReference>
<dbReference type="InterPro" id="IPR016166">
    <property type="entry name" value="FAD-bd_PCMH"/>
</dbReference>
<comment type="similarity">
    <text evidence="2">Belongs to the oxygen-dependent FAD-linked oxidoreductase family.</text>
</comment>
<keyword evidence="3" id="KW-0285">Flavoprotein</keyword>
<reference evidence="7" key="2">
    <citation type="submission" date="2020-05" db="EMBL/GenBank/DDBJ databases">
        <authorList>
            <person name="Kim H.-S."/>
            <person name="Proctor R.H."/>
            <person name="Brown D.W."/>
        </authorList>
    </citation>
    <scope>NUCLEOTIDE SEQUENCE</scope>
    <source>
        <strain evidence="7">NRRL 45417</strain>
    </source>
</reference>
<evidence type="ECO:0000256" key="2">
    <source>
        <dbReference type="ARBA" id="ARBA00005466"/>
    </source>
</evidence>
<sequence length="496" mass="56678">MSAVTTPESLQRDLMPKLSHTACLHLPGSQEFAKSNLRFTEYERPTYLAAIKPGCDEDVIHIVKYAREKDIPFAPRSGHHAVTTTMRQLKNGILIDMRSLNKLEFDSALGQVTVGGGVITDDFVKFLQSIRMEVNVGSCPTTGIIGVAFGAELGRLQGKYGYLHDNMVSCKLVLADGSMRMVSEASDPDLFWAIRGAGHNFGIALEATFHVHPQANQGIHYTWDLEYTLEQCDAVFETLNSVHEDMPMDLAIFVLWIRESDGGRKHHLLVNLVWSGQEAEAGPWINRFENLNPVLNSGKITTTWADLPWVTYKGQNKVLSKPEVWSLAPNKMMGAVCVEKFDIETTRAFFQSVKEMNQEWAGKGFFGAMFECLPHQKVRVLPDETTAFPWRWGSNHFIMADRVLSDRMFMATPLKLEYRDAFEAHIDQWKKRFIDTSGYGRLQQYVNYGNTTSTMRDPPEALYGYEPWRLEKLRRMKHIYDPDNVFRWYQQLVEED</sequence>
<dbReference type="GO" id="GO:0016491">
    <property type="term" value="F:oxidoreductase activity"/>
    <property type="evidence" value="ECO:0007669"/>
    <property type="project" value="UniProtKB-KW"/>
</dbReference>
<dbReference type="AlphaFoldDB" id="A0A8H4T7I9"/>
<organism evidence="7 8">
    <name type="scientific">Fusarium gaditjirri</name>
    <dbReference type="NCBI Taxonomy" id="282569"/>
    <lineage>
        <taxon>Eukaryota</taxon>
        <taxon>Fungi</taxon>
        <taxon>Dikarya</taxon>
        <taxon>Ascomycota</taxon>
        <taxon>Pezizomycotina</taxon>
        <taxon>Sordariomycetes</taxon>
        <taxon>Hypocreomycetidae</taxon>
        <taxon>Hypocreales</taxon>
        <taxon>Nectriaceae</taxon>
        <taxon>Fusarium</taxon>
        <taxon>Fusarium nisikadoi species complex</taxon>
    </lineage>
</organism>
<dbReference type="Gene3D" id="3.30.465.10">
    <property type="match status" value="1"/>
</dbReference>
<keyword evidence="8" id="KW-1185">Reference proteome</keyword>
<reference evidence="7" key="1">
    <citation type="journal article" date="2020" name="BMC Genomics">
        <title>Correction to: Identification and distribution of gene clusters required for synthesis of sphingolipid metabolism inhibitors in diverse species of the filamentous fungus Fusarium.</title>
        <authorList>
            <person name="Kim H.S."/>
            <person name="Lohmar J.M."/>
            <person name="Busman M."/>
            <person name="Brown D.W."/>
            <person name="Naumann T.A."/>
            <person name="Divon H.H."/>
            <person name="Lysoe E."/>
            <person name="Uhlig S."/>
            <person name="Proctor R.H."/>
        </authorList>
    </citation>
    <scope>NUCLEOTIDE SEQUENCE</scope>
    <source>
        <strain evidence="7">NRRL 45417</strain>
    </source>
</reference>
<evidence type="ECO:0000313" key="7">
    <source>
        <dbReference type="EMBL" id="KAF4952746.1"/>
    </source>
</evidence>
<evidence type="ECO:0000313" key="8">
    <source>
        <dbReference type="Proteomes" id="UP000604273"/>
    </source>
</evidence>
<dbReference type="InterPro" id="IPR012951">
    <property type="entry name" value="BBE"/>
</dbReference>
<comment type="caution">
    <text evidence="7">The sequence shown here is derived from an EMBL/GenBank/DDBJ whole genome shotgun (WGS) entry which is preliminary data.</text>
</comment>
<name>A0A8H4T7I9_9HYPO</name>
<dbReference type="InterPro" id="IPR036318">
    <property type="entry name" value="FAD-bd_PCMH-like_sf"/>
</dbReference>
<gene>
    <name evidence="7" type="ORF">FGADI_6498</name>
</gene>
<dbReference type="PANTHER" id="PTHR42973:SF9">
    <property type="entry name" value="FAD-BINDING PCMH-TYPE DOMAIN-CONTAINING PROTEIN-RELATED"/>
    <property type="match status" value="1"/>
</dbReference>
<evidence type="ECO:0000256" key="4">
    <source>
        <dbReference type="ARBA" id="ARBA00022827"/>
    </source>
</evidence>
<dbReference type="InterPro" id="IPR006094">
    <property type="entry name" value="Oxid_FAD_bind_N"/>
</dbReference>
<dbReference type="InterPro" id="IPR016169">
    <property type="entry name" value="FAD-bd_PCMH_sub2"/>
</dbReference>
<proteinExistence type="inferred from homology"/>
<dbReference type="OrthoDB" id="415825at2759"/>
<dbReference type="Pfam" id="PF08031">
    <property type="entry name" value="BBE"/>
    <property type="match status" value="1"/>
</dbReference>
<dbReference type="PROSITE" id="PS51387">
    <property type="entry name" value="FAD_PCMH"/>
    <property type="match status" value="1"/>
</dbReference>
<protein>
    <recommendedName>
        <fullName evidence="6">FAD-binding PCMH-type domain-containing protein</fullName>
    </recommendedName>
</protein>
<dbReference type="PANTHER" id="PTHR42973">
    <property type="entry name" value="BINDING OXIDOREDUCTASE, PUTATIVE (AFU_ORTHOLOGUE AFUA_1G17690)-RELATED"/>
    <property type="match status" value="1"/>
</dbReference>
<dbReference type="EMBL" id="JABFAI010000151">
    <property type="protein sequence ID" value="KAF4952746.1"/>
    <property type="molecule type" value="Genomic_DNA"/>
</dbReference>
<dbReference type="Proteomes" id="UP000604273">
    <property type="component" value="Unassembled WGS sequence"/>
</dbReference>
<comment type="cofactor">
    <cofactor evidence="1">
        <name>FAD</name>
        <dbReference type="ChEBI" id="CHEBI:57692"/>
    </cofactor>
</comment>
<dbReference type="Pfam" id="PF01565">
    <property type="entry name" value="FAD_binding_4"/>
    <property type="match status" value="1"/>
</dbReference>
<evidence type="ECO:0000256" key="1">
    <source>
        <dbReference type="ARBA" id="ARBA00001974"/>
    </source>
</evidence>
<dbReference type="InterPro" id="IPR050416">
    <property type="entry name" value="FAD-linked_Oxidoreductase"/>
</dbReference>
<feature type="domain" description="FAD-binding PCMH-type" evidence="6">
    <location>
        <begin position="40"/>
        <end position="214"/>
    </location>
</feature>
<keyword evidence="5" id="KW-0560">Oxidoreductase</keyword>
<dbReference type="SUPFAM" id="SSF56176">
    <property type="entry name" value="FAD-binding/transporter-associated domain-like"/>
    <property type="match status" value="1"/>
</dbReference>
<evidence type="ECO:0000256" key="5">
    <source>
        <dbReference type="ARBA" id="ARBA00023002"/>
    </source>
</evidence>
<accession>A0A8H4T7I9</accession>
<evidence type="ECO:0000259" key="6">
    <source>
        <dbReference type="PROSITE" id="PS51387"/>
    </source>
</evidence>